<dbReference type="Proteomes" id="UP001165960">
    <property type="component" value="Unassembled WGS sequence"/>
</dbReference>
<protein>
    <submittedName>
        <fullName evidence="1">Uncharacterized protein</fullName>
    </submittedName>
</protein>
<proteinExistence type="predicted"/>
<name>A0ACC2SRZ6_9FUNG</name>
<sequence>MSATQTYFDQVSKSYADVPFEQGVDVPSFIEATENLIKMFDVVGSAAFTPMKVEMQEGVDKLNEIYSSNPANNTLEKLVQSEANYYYGKEATESLLWLVRDLRFIFESLKQNQEKPNEEIAESFSEAYNRTLVKHHNMIIAQMFQIAITTFPVRADFYGKLGQDQARVSQEIKRLLLSFEKNHPRHRDLLYQGQLRLDLSGPLPPLYTMWS</sequence>
<organism evidence="1 2">
    <name type="scientific">Entomophthora muscae</name>
    <dbReference type="NCBI Taxonomy" id="34485"/>
    <lineage>
        <taxon>Eukaryota</taxon>
        <taxon>Fungi</taxon>
        <taxon>Fungi incertae sedis</taxon>
        <taxon>Zoopagomycota</taxon>
        <taxon>Entomophthoromycotina</taxon>
        <taxon>Entomophthoromycetes</taxon>
        <taxon>Entomophthorales</taxon>
        <taxon>Entomophthoraceae</taxon>
        <taxon>Entomophthora</taxon>
    </lineage>
</organism>
<gene>
    <name evidence="1" type="ORF">DSO57_1022350</name>
</gene>
<dbReference type="EMBL" id="QTSX02004372">
    <property type="protein sequence ID" value="KAJ9065179.1"/>
    <property type="molecule type" value="Genomic_DNA"/>
</dbReference>
<evidence type="ECO:0000313" key="1">
    <source>
        <dbReference type="EMBL" id="KAJ9065179.1"/>
    </source>
</evidence>
<reference evidence="1" key="1">
    <citation type="submission" date="2022-04" db="EMBL/GenBank/DDBJ databases">
        <title>Genome of the entomopathogenic fungus Entomophthora muscae.</title>
        <authorList>
            <person name="Elya C."/>
            <person name="Lovett B.R."/>
            <person name="Lee E."/>
            <person name="Macias A.M."/>
            <person name="Hajek A.E."/>
            <person name="De Bivort B.L."/>
            <person name="Kasson M.T."/>
            <person name="De Fine Licht H.H."/>
            <person name="Stajich J.E."/>
        </authorList>
    </citation>
    <scope>NUCLEOTIDE SEQUENCE</scope>
    <source>
        <strain evidence="1">Berkeley</strain>
    </source>
</reference>
<evidence type="ECO:0000313" key="2">
    <source>
        <dbReference type="Proteomes" id="UP001165960"/>
    </source>
</evidence>
<keyword evidence="2" id="KW-1185">Reference proteome</keyword>
<comment type="caution">
    <text evidence="1">The sequence shown here is derived from an EMBL/GenBank/DDBJ whole genome shotgun (WGS) entry which is preliminary data.</text>
</comment>
<accession>A0ACC2SRZ6</accession>